<protein>
    <submittedName>
        <fullName evidence="2">Uncharacterized protein</fullName>
    </submittedName>
</protein>
<sequence length="130" mass="14578">MEFYALSSHYTPGSGNGASSNSNTNSFASRREFRANNITGMLPPLGTTGMERNYGGAFDFDQMIESLHELFEHDRQIASQPDATRCGICYLHFPVSELVYREEGFYLCEGCDHTLGKQAVPMLRRQQKLG</sequence>
<evidence type="ECO:0000256" key="1">
    <source>
        <dbReference type="SAM" id="MobiDB-lite"/>
    </source>
</evidence>
<proteinExistence type="predicted"/>
<dbReference type="AlphaFoldDB" id="A0A8J3IML4"/>
<dbReference type="Proteomes" id="UP000597444">
    <property type="component" value="Unassembled WGS sequence"/>
</dbReference>
<evidence type="ECO:0000313" key="3">
    <source>
        <dbReference type="Proteomes" id="UP000597444"/>
    </source>
</evidence>
<gene>
    <name evidence="2" type="ORF">KSF_039600</name>
</gene>
<keyword evidence="3" id="KW-1185">Reference proteome</keyword>
<dbReference type="RefSeq" id="WP_220204680.1">
    <property type="nucleotide sequence ID" value="NZ_BNJK01000001.1"/>
</dbReference>
<accession>A0A8J3IML4</accession>
<name>A0A8J3IML4_9CHLR</name>
<reference evidence="2" key="1">
    <citation type="submission" date="2020-10" db="EMBL/GenBank/DDBJ databases">
        <title>Taxonomic study of unclassified bacteria belonging to the class Ktedonobacteria.</title>
        <authorList>
            <person name="Yabe S."/>
            <person name="Wang C.M."/>
            <person name="Zheng Y."/>
            <person name="Sakai Y."/>
            <person name="Cavaletti L."/>
            <person name="Monciardini P."/>
            <person name="Donadio S."/>
        </authorList>
    </citation>
    <scope>NUCLEOTIDE SEQUENCE</scope>
    <source>
        <strain evidence="2">ID150040</strain>
    </source>
</reference>
<evidence type="ECO:0000313" key="2">
    <source>
        <dbReference type="EMBL" id="GHO93912.1"/>
    </source>
</evidence>
<comment type="caution">
    <text evidence="2">The sequence shown here is derived from an EMBL/GenBank/DDBJ whole genome shotgun (WGS) entry which is preliminary data.</text>
</comment>
<organism evidence="2 3">
    <name type="scientific">Reticulibacter mediterranei</name>
    <dbReference type="NCBI Taxonomy" id="2778369"/>
    <lineage>
        <taxon>Bacteria</taxon>
        <taxon>Bacillati</taxon>
        <taxon>Chloroflexota</taxon>
        <taxon>Ktedonobacteria</taxon>
        <taxon>Ktedonobacterales</taxon>
        <taxon>Reticulibacteraceae</taxon>
        <taxon>Reticulibacter</taxon>
    </lineage>
</organism>
<feature type="region of interest" description="Disordered" evidence="1">
    <location>
        <begin position="1"/>
        <end position="25"/>
    </location>
</feature>
<dbReference type="EMBL" id="BNJK01000001">
    <property type="protein sequence ID" value="GHO93912.1"/>
    <property type="molecule type" value="Genomic_DNA"/>
</dbReference>